<reference evidence="3" key="1">
    <citation type="submission" date="2021-01" db="EMBL/GenBank/DDBJ databases">
        <authorList>
            <consortium name="Genoscope - CEA"/>
            <person name="William W."/>
        </authorList>
    </citation>
    <scope>NUCLEOTIDE SEQUENCE</scope>
</reference>
<protein>
    <submittedName>
        <fullName evidence="3">(rape) hypothetical protein</fullName>
    </submittedName>
</protein>
<dbReference type="Proteomes" id="UP001295469">
    <property type="component" value="Chromosome A03"/>
</dbReference>
<dbReference type="AlphaFoldDB" id="A0A816V4E4"/>
<evidence type="ECO:0000256" key="1">
    <source>
        <dbReference type="ARBA" id="ARBA00010582"/>
    </source>
</evidence>
<name>A0A816V4E4_BRANA</name>
<organism evidence="3">
    <name type="scientific">Brassica napus</name>
    <name type="common">Rape</name>
    <dbReference type="NCBI Taxonomy" id="3708"/>
    <lineage>
        <taxon>Eukaryota</taxon>
        <taxon>Viridiplantae</taxon>
        <taxon>Streptophyta</taxon>
        <taxon>Embryophyta</taxon>
        <taxon>Tracheophyta</taxon>
        <taxon>Spermatophyta</taxon>
        <taxon>Magnoliopsida</taxon>
        <taxon>eudicotyledons</taxon>
        <taxon>Gunneridae</taxon>
        <taxon>Pentapetalae</taxon>
        <taxon>rosids</taxon>
        <taxon>malvids</taxon>
        <taxon>Brassicales</taxon>
        <taxon>Brassicaceae</taxon>
        <taxon>Brassiceae</taxon>
        <taxon>Brassica</taxon>
    </lineage>
</organism>
<dbReference type="PANTHER" id="PTHR23201:SF124">
    <property type="entry name" value="GIBBERELLIN-REGULATED PROTEIN 4"/>
    <property type="match status" value="1"/>
</dbReference>
<evidence type="ECO:0000313" key="3">
    <source>
        <dbReference type="EMBL" id="CAF2119736.1"/>
    </source>
</evidence>
<dbReference type="EMBL" id="HG994357">
    <property type="protein sequence ID" value="CAF2119736.1"/>
    <property type="molecule type" value="Genomic_DNA"/>
</dbReference>
<dbReference type="Pfam" id="PF02704">
    <property type="entry name" value="GASA"/>
    <property type="match status" value="1"/>
</dbReference>
<dbReference type="GO" id="GO:0009740">
    <property type="term" value="P:gibberellic acid mediated signaling pathway"/>
    <property type="evidence" value="ECO:0007669"/>
    <property type="project" value="UniProtKB-KW"/>
</dbReference>
<gene>
    <name evidence="3" type="ORF">DARMORV10_A03P07050.1</name>
</gene>
<comment type="similarity">
    <text evidence="1">Belongs to the GASA family.</text>
</comment>
<sequence>MVITICTAARNNLVEATECVYIAYMQHHRVLNQNSSLIIWNSLPPGPHCLLLASNHGYGLKWIRVKYNPKRYGPGSLKRSQCPKECDRRCSQTQYHNACILFCNKCCRKCLCVPPGYYGNKQVCSCYNNWKTQEGGPKCP</sequence>
<evidence type="ECO:0000256" key="2">
    <source>
        <dbReference type="ARBA" id="ARBA00022941"/>
    </source>
</evidence>
<proteinExistence type="inferred from homology"/>
<dbReference type="Gramene" id="CDX78620">
    <property type="protein sequence ID" value="CDX78620"/>
    <property type="gene ID" value="GSBRNA2T00130034001"/>
</dbReference>
<accession>A0A816V4E4</accession>
<dbReference type="InterPro" id="IPR003854">
    <property type="entry name" value="GASA"/>
</dbReference>
<keyword evidence="2" id="KW-0939">Gibberellin signaling pathway</keyword>
<dbReference type="PANTHER" id="PTHR23201">
    <property type="entry name" value="EXTENSIN, PROLINE-RICH PROTEIN"/>
    <property type="match status" value="1"/>
</dbReference>